<keyword evidence="1" id="KW-0732">Signal</keyword>
<name>A0A8S1DAR6_9INSE</name>
<organism evidence="2 3">
    <name type="scientific">Cloeon dipterum</name>
    <dbReference type="NCBI Taxonomy" id="197152"/>
    <lineage>
        <taxon>Eukaryota</taxon>
        <taxon>Metazoa</taxon>
        <taxon>Ecdysozoa</taxon>
        <taxon>Arthropoda</taxon>
        <taxon>Hexapoda</taxon>
        <taxon>Insecta</taxon>
        <taxon>Pterygota</taxon>
        <taxon>Palaeoptera</taxon>
        <taxon>Ephemeroptera</taxon>
        <taxon>Pisciforma</taxon>
        <taxon>Baetidae</taxon>
        <taxon>Cloeon</taxon>
    </lineage>
</organism>
<evidence type="ECO:0000313" key="2">
    <source>
        <dbReference type="EMBL" id="CAB3379754.1"/>
    </source>
</evidence>
<protein>
    <submittedName>
        <fullName evidence="2">Uncharacterized protein</fullName>
    </submittedName>
</protein>
<evidence type="ECO:0000313" key="3">
    <source>
        <dbReference type="Proteomes" id="UP000494165"/>
    </source>
</evidence>
<keyword evidence="3" id="KW-1185">Reference proteome</keyword>
<gene>
    <name evidence="2" type="ORF">CLODIP_2_CD01990</name>
</gene>
<sequence>MKTIVLVILVISAVHALKFVRRTSGSLCIDDEDGKLRFEPQAPLKMNLGNVAVANWDLTDMMHADYDLYAFVNT</sequence>
<dbReference type="EMBL" id="CADEPI010000194">
    <property type="protein sequence ID" value="CAB3379754.1"/>
    <property type="molecule type" value="Genomic_DNA"/>
</dbReference>
<dbReference type="Proteomes" id="UP000494165">
    <property type="component" value="Unassembled WGS sequence"/>
</dbReference>
<accession>A0A8S1DAR6</accession>
<dbReference type="AlphaFoldDB" id="A0A8S1DAR6"/>
<feature type="chain" id="PRO_5035908847" evidence="1">
    <location>
        <begin position="17"/>
        <end position="74"/>
    </location>
</feature>
<evidence type="ECO:0000256" key="1">
    <source>
        <dbReference type="SAM" id="SignalP"/>
    </source>
</evidence>
<proteinExistence type="predicted"/>
<comment type="caution">
    <text evidence="2">The sequence shown here is derived from an EMBL/GenBank/DDBJ whole genome shotgun (WGS) entry which is preliminary data.</text>
</comment>
<reference evidence="2 3" key="1">
    <citation type="submission" date="2020-04" db="EMBL/GenBank/DDBJ databases">
        <authorList>
            <person name="Alioto T."/>
            <person name="Alioto T."/>
            <person name="Gomez Garrido J."/>
        </authorList>
    </citation>
    <scope>NUCLEOTIDE SEQUENCE [LARGE SCALE GENOMIC DNA]</scope>
</reference>
<feature type="signal peptide" evidence="1">
    <location>
        <begin position="1"/>
        <end position="16"/>
    </location>
</feature>